<sequence length="69" mass="7563">MERTWLASQHHENSRPFSPGPLGGGEDCPGAGPPVRLNSRPILQITGDPAVLEEPRAQAKESFEHSQKY</sequence>
<gene>
    <name evidence="2" type="ORF">P7K49_028239</name>
</gene>
<protein>
    <submittedName>
        <fullName evidence="2">Uncharacterized protein</fullName>
    </submittedName>
</protein>
<dbReference type="Proteomes" id="UP001266305">
    <property type="component" value="Unassembled WGS sequence"/>
</dbReference>
<dbReference type="EMBL" id="JASSZA010000014">
    <property type="protein sequence ID" value="KAK2094501.1"/>
    <property type="molecule type" value="Genomic_DNA"/>
</dbReference>
<keyword evidence="3" id="KW-1185">Reference proteome</keyword>
<evidence type="ECO:0000313" key="3">
    <source>
        <dbReference type="Proteomes" id="UP001266305"/>
    </source>
</evidence>
<accession>A0ABQ9UBZ4</accession>
<feature type="compositionally biased region" description="Basic and acidic residues" evidence="1">
    <location>
        <begin position="1"/>
        <end position="14"/>
    </location>
</feature>
<proteinExistence type="predicted"/>
<feature type="compositionally biased region" description="Basic and acidic residues" evidence="1">
    <location>
        <begin position="53"/>
        <end position="69"/>
    </location>
</feature>
<comment type="caution">
    <text evidence="2">The sequence shown here is derived from an EMBL/GenBank/DDBJ whole genome shotgun (WGS) entry which is preliminary data.</text>
</comment>
<organism evidence="2 3">
    <name type="scientific">Saguinus oedipus</name>
    <name type="common">Cotton-top tamarin</name>
    <name type="synonym">Oedipomidas oedipus</name>
    <dbReference type="NCBI Taxonomy" id="9490"/>
    <lineage>
        <taxon>Eukaryota</taxon>
        <taxon>Metazoa</taxon>
        <taxon>Chordata</taxon>
        <taxon>Craniata</taxon>
        <taxon>Vertebrata</taxon>
        <taxon>Euteleostomi</taxon>
        <taxon>Mammalia</taxon>
        <taxon>Eutheria</taxon>
        <taxon>Euarchontoglires</taxon>
        <taxon>Primates</taxon>
        <taxon>Haplorrhini</taxon>
        <taxon>Platyrrhini</taxon>
        <taxon>Cebidae</taxon>
        <taxon>Callitrichinae</taxon>
        <taxon>Saguinus</taxon>
    </lineage>
</organism>
<reference evidence="2 3" key="1">
    <citation type="submission" date="2023-05" db="EMBL/GenBank/DDBJ databases">
        <title>B98-5 Cell Line De Novo Hybrid Assembly: An Optical Mapping Approach.</title>
        <authorList>
            <person name="Kananen K."/>
            <person name="Auerbach J.A."/>
            <person name="Kautto E."/>
            <person name="Blachly J.S."/>
        </authorList>
    </citation>
    <scope>NUCLEOTIDE SEQUENCE [LARGE SCALE GENOMIC DNA]</scope>
    <source>
        <strain evidence="2">B95-8</strain>
        <tissue evidence="2">Cell line</tissue>
    </source>
</reference>
<name>A0ABQ9UBZ4_SAGOE</name>
<feature type="non-terminal residue" evidence="2">
    <location>
        <position position="69"/>
    </location>
</feature>
<evidence type="ECO:0000313" key="2">
    <source>
        <dbReference type="EMBL" id="KAK2094501.1"/>
    </source>
</evidence>
<feature type="region of interest" description="Disordered" evidence="1">
    <location>
        <begin position="1"/>
        <end position="69"/>
    </location>
</feature>
<evidence type="ECO:0000256" key="1">
    <source>
        <dbReference type="SAM" id="MobiDB-lite"/>
    </source>
</evidence>